<dbReference type="Pfam" id="PF00001">
    <property type="entry name" value="7tm_1"/>
    <property type="match status" value="1"/>
</dbReference>
<dbReference type="CTD" id="20203755"/>
<dbReference type="OMA" id="ANRRNWE"/>
<dbReference type="EMBL" id="AMQM01003916">
    <property type="status" value="NOT_ANNOTATED_CDS"/>
    <property type="molecule type" value="Genomic_DNA"/>
</dbReference>
<feature type="transmembrane region" description="Helical" evidence="5">
    <location>
        <begin position="129"/>
        <end position="149"/>
    </location>
</feature>
<dbReference type="PROSITE" id="PS50262">
    <property type="entry name" value="G_PROTEIN_RECEP_F1_2"/>
    <property type="match status" value="1"/>
</dbReference>
<gene>
    <name evidence="8" type="primary">20203755</name>
    <name evidence="7" type="ORF">HELRODRAFT_171705</name>
</gene>
<feature type="transmembrane region" description="Helical" evidence="5">
    <location>
        <begin position="80"/>
        <end position="109"/>
    </location>
</feature>
<dbReference type="InterPro" id="IPR052954">
    <property type="entry name" value="GPCR-Ligand_Int"/>
</dbReference>
<reference evidence="7 9" key="2">
    <citation type="journal article" date="2013" name="Nature">
        <title>Insights into bilaterian evolution from three spiralian genomes.</title>
        <authorList>
            <person name="Simakov O."/>
            <person name="Marletaz F."/>
            <person name="Cho S.J."/>
            <person name="Edsinger-Gonzales E."/>
            <person name="Havlak P."/>
            <person name="Hellsten U."/>
            <person name="Kuo D.H."/>
            <person name="Larsson T."/>
            <person name="Lv J."/>
            <person name="Arendt D."/>
            <person name="Savage R."/>
            <person name="Osoegawa K."/>
            <person name="de Jong P."/>
            <person name="Grimwood J."/>
            <person name="Chapman J.A."/>
            <person name="Shapiro H."/>
            <person name="Aerts A."/>
            <person name="Otillar R.P."/>
            <person name="Terry A.Y."/>
            <person name="Boore J.L."/>
            <person name="Grigoriev I.V."/>
            <person name="Lindberg D.R."/>
            <person name="Seaver E.C."/>
            <person name="Weisblat D.A."/>
            <person name="Putnam N.H."/>
            <person name="Rokhsar D.S."/>
        </authorList>
    </citation>
    <scope>NUCLEOTIDE SEQUENCE</scope>
</reference>
<dbReference type="InParanoid" id="T1F4K6"/>
<evidence type="ECO:0000256" key="2">
    <source>
        <dbReference type="ARBA" id="ARBA00022692"/>
    </source>
</evidence>
<keyword evidence="9" id="KW-1185">Reference proteome</keyword>
<comment type="subcellular location">
    <subcellularLocation>
        <location evidence="1">Membrane</location>
    </subcellularLocation>
</comment>
<sequence length="224" mass="26253">MLHLMNRDNSKMTFLYAFFITACNKHAENKINSVCTRSRMRKMIISLLLSCIVFNVPRFLEYTEKMEKSEVGENYYYRILYSGLLYACLLFLAPLSLLFYLNVNLVLVLRANRRNWEEFKKTQQRREQFLTKVPLTIVFIFFFCGTPSVLINITDSVDPEIYSVACLVLANSLLLINSASNFIIYCMLGKKFRGEFLKLLYCRCLTTKSPAIYRFASEYKTDLK</sequence>
<evidence type="ECO:0000256" key="4">
    <source>
        <dbReference type="ARBA" id="ARBA00023136"/>
    </source>
</evidence>
<dbReference type="HOGENOM" id="CLU_1236243_0_0_1"/>
<dbReference type="EMBL" id="KB096365">
    <property type="protein sequence ID" value="ESO05331.1"/>
    <property type="molecule type" value="Genomic_DNA"/>
</dbReference>
<dbReference type="AlphaFoldDB" id="T1F4K6"/>
<dbReference type="EnsemblMetazoa" id="HelroT171705">
    <property type="protein sequence ID" value="HelroP171705"/>
    <property type="gene ID" value="HelroG171705"/>
</dbReference>
<reference evidence="9" key="1">
    <citation type="submission" date="2012-12" db="EMBL/GenBank/DDBJ databases">
        <authorList>
            <person name="Hellsten U."/>
            <person name="Grimwood J."/>
            <person name="Chapman J.A."/>
            <person name="Shapiro H."/>
            <person name="Aerts A."/>
            <person name="Otillar R.P."/>
            <person name="Terry A.Y."/>
            <person name="Boore J.L."/>
            <person name="Simakov O."/>
            <person name="Marletaz F."/>
            <person name="Cho S.-J."/>
            <person name="Edsinger-Gonzales E."/>
            <person name="Havlak P."/>
            <person name="Kuo D.-H."/>
            <person name="Larsson T."/>
            <person name="Lv J."/>
            <person name="Arendt D."/>
            <person name="Savage R."/>
            <person name="Osoegawa K."/>
            <person name="de Jong P."/>
            <person name="Lindberg D.R."/>
            <person name="Seaver E.C."/>
            <person name="Weisblat D.A."/>
            <person name="Putnam N.H."/>
            <person name="Grigoriev I.V."/>
            <person name="Rokhsar D.S."/>
        </authorList>
    </citation>
    <scope>NUCLEOTIDE SEQUENCE</scope>
</reference>
<name>T1F4K6_HELRO</name>
<dbReference type="GO" id="GO:0016020">
    <property type="term" value="C:membrane"/>
    <property type="evidence" value="ECO:0007669"/>
    <property type="project" value="UniProtKB-SubCell"/>
</dbReference>
<keyword evidence="3 5" id="KW-1133">Transmembrane helix</keyword>
<evidence type="ECO:0000256" key="3">
    <source>
        <dbReference type="ARBA" id="ARBA00022989"/>
    </source>
</evidence>
<keyword evidence="4 5" id="KW-0472">Membrane</keyword>
<dbReference type="GeneID" id="20203755"/>
<accession>T1F4K6</accession>
<protein>
    <recommendedName>
        <fullName evidence="6">G-protein coupled receptors family 1 profile domain-containing protein</fullName>
    </recommendedName>
</protein>
<dbReference type="RefSeq" id="XP_009016646.1">
    <property type="nucleotide sequence ID" value="XM_009018398.1"/>
</dbReference>
<dbReference type="SUPFAM" id="SSF81321">
    <property type="entry name" value="Family A G protein-coupled receptor-like"/>
    <property type="match status" value="1"/>
</dbReference>
<dbReference type="PROSITE" id="PS51257">
    <property type="entry name" value="PROKAR_LIPOPROTEIN"/>
    <property type="match status" value="1"/>
</dbReference>
<dbReference type="InterPro" id="IPR000276">
    <property type="entry name" value="GPCR_Rhodpsn"/>
</dbReference>
<evidence type="ECO:0000256" key="1">
    <source>
        <dbReference type="ARBA" id="ARBA00004370"/>
    </source>
</evidence>
<keyword evidence="2 5" id="KW-0812">Transmembrane</keyword>
<feature type="transmembrane region" description="Helical" evidence="5">
    <location>
        <begin position="43"/>
        <end position="60"/>
    </location>
</feature>
<feature type="domain" description="G-protein coupled receptors family 1 profile" evidence="6">
    <location>
        <begin position="51"/>
        <end position="185"/>
    </location>
</feature>
<evidence type="ECO:0000256" key="5">
    <source>
        <dbReference type="SAM" id="Phobius"/>
    </source>
</evidence>
<evidence type="ECO:0000313" key="9">
    <source>
        <dbReference type="Proteomes" id="UP000015101"/>
    </source>
</evidence>
<dbReference type="GO" id="GO:0004930">
    <property type="term" value="F:G protein-coupled receptor activity"/>
    <property type="evidence" value="ECO:0007669"/>
    <property type="project" value="InterPro"/>
</dbReference>
<proteinExistence type="predicted"/>
<evidence type="ECO:0000313" key="7">
    <source>
        <dbReference type="EMBL" id="ESO05331.1"/>
    </source>
</evidence>
<evidence type="ECO:0000313" key="8">
    <source>
        <dbReference type="EnsemblMetazoa" id="HelroP171705"/>
    </source>
</evidence>
<dbReference type="PANTHER" id="PTHR46641:SF2">
    <property type="entry name" value="FMRFAMIDE RECEPTOR"/>
    <property type="match status" value="1"/>
</dbReference>
<evidence type="ECO:0000259" key="6">
    <source>
        <dbReference type="PROSITE" id="PS50262"/>
    </source>
</evidence>
<dbReference type="PRINTS" id="PR00237">
    <property type="entry name" value="GPCRRHODOPSN"/>
</dbReference>
<dbReference type="KEGG" id="hro:HELRODRAFT_171705"/>
<dbReference type="InterPro" id="IPR017452">
    <property type="entry name" value="GPCR_Rhodpsn_7TM"/>
</dbReference>
<dbReference type="PANTHER" id="PTHR46641">
    <property type="entry name" value="FMRFAMIDE RECEPTOR-RELATED"/>
    <property type="match status" value="1"/>
</dbReference>
<dbReference type="Proteomes" id="UP000015101">
    <property type="component" value="Unassembled WGS sequence"/>
</dbReference>
<reference evidence="8" key="3">
    <citation type="submission" date="2015-06" db="UniProtKB">
        <authorList>
            <consortium name="EnsemblMetazoa"/>
        </authorList>
    </citation>
    <scope>IDENTIFICATION</scope>
</reference>
<organism evidence="8 9">
    <name type="scientific">Helobdella robusta</name>
    <name type="common">Californian leech</name>
    <dbReference type="NCBI Taxonomy" id="6412"/>
    <lineage>
        <taxon>Eukaryota</taxon>
        <taxon>Metazoa</taxon>
        <taxon>Spiralia</taxon>
        <taxon>Lophotrochozoa</taxon>
        <taxon>Annelida</taxon>
        <taxon>Clitellata</taxon>
        <taxon>Hirudinea</taxon>
        <taxon>Rhynchobdellida</taxon>
        <taxon>Glossiphoniidae</taxon>
        <taxon>Helobdella</taxon>
    </lineage>
</organism>
<dbReference type="eggNOG" id="KOG3656">
    <property type="taxonomic scope" value="Eukaryota"/>
</dbReference>
<dbReference type="Gene3D" id="1.20.1070.10">
    <property type="entry name" value="Rhodopsin 7-helix transmembrane proteins"/>
    <property type="match status" value="1"/>
</dbReference>
<feature type="transmembrane region" description="Helical" evidence="5">
    <location>
        <begin position="161"/>
        <end position="188"/>
    </location>
</feature>